<reference evidence="1 2" key="1">
    <citation type="submission" date="2019-07" db="EMBL/GenBank/DDBJ databases">
        <title>Whole genome shotgun sequence of Halomonas halophila NBRC 102604.</title>
        <authorList>
            <person name="Hosoyama A."/>
            <person name="Uohara A."/>
            <person name="Ohji S."/>
            <person name="Ichikawa N."/>
        </authorList>
    </citation>
    <scope>NUCLEOTIDE SEQUENCE [LARGE SCALE GENOMIC DNA]</scope>
    <source>
        <strain evidence="1 2">NBRC 102604</strain>
    </source>
</reference>
<name>A0ABQ0U4F4_9GAMM</name>
<evidence type="ECO:0000313" key="2">
    <source>
        <dbReference type="Proteomes" id="UP000321121"/>
    </source>
</evidence>
<gene>
    <name evidence="1" type="ORF">HHA04nite_11570</name>
</gene>
<dbReference type="RefSeq" id="WP_035592910.1">
    <property type="nucleotide sequence ID" value="NZ_BJUS01000009.1"/>
</dbReference>
<proteinExistence type="predicted"/>
<evidence type="ECO:0008006" key="3">
    <source>
        <dbReference type="Google" id="ProtNLM"/>
    </source>
</evidence>
<protein>
    <recommendedName>
        <fullName evidence="3">Transposase zinc-ribbon domain-containing protein</fullName>
    </recommendedName>
</protein>
<keyword evidence="2" id="KW-1185">Reference proteome</keyword>
<comment type="caution">
    <text evidence="1">The sequence shown here is derived from an EMBL/GenBank/DDBJ whole genome shotgun (WGS) entry which is preliminary data.</text>
</comment>
<sequence length="72" mass="7903">MTLSEDLRLPVACPACGSHVMRVSSIKNPDDRVHCASCQRFVCLYHEACTVLRKGAGSESEALIEKAFNRGH</sequence>
<dbReference type="EMBL" id="BJUS01000009">
    <property type="protein sequence ID" value="GEK72613.1"/>
    <property type="molecule type" value="Genomic_DNA"/>
</dbReference>
<organism evidence="1 2">
    <name type="scientific">Halomonas halophila</name>
    <dbReference type="NCBI Taxonomy" id="29573"/>
    <lineage>
        <taxon>Bacteria</taxon>
        <taxon>Pseudomonadati</taxon>
        <taxon>Pseudomonadota</taxon>
        <taxon>Gammaproteobacteria</taxon>
        <taxon>Oceanospirillales</taxon>
        <taxon>Halomonadaceae</taxon>
        <taxon>Halomonas</taxon>
    </lineage>
</organism>
<accession>A0ABQ0U4F4</accession>
<evidence type="ECO:0000313" key="1">
    <source>
        <dbReference type="EMBL" id="GEK72613.1"/>
    </source>
</evidence>
<dbReference type="Proteomes" id="UP000321121">
    <property type="component" value="Unassembled WGS sequence"/>
</dbReference>